<keyword evidence="2 5" id="KW-0690">Ribosome biogenesis</keyword>
<evidence type="ECO:0000256" key="2">
    <source>
        <dbReference type="ARBA" id="ARBA00022517"/>
    </source>
</evidence>
<sequence>MIQESDLTRIGKVVKTHGVNGEVKLSLEGGDANAYEYLICRVDGLFVPFYIEQGGHRSANGNIVKFEGIDSITDAEKLCGTEVFIDGDLVNEVEDDDLPYDFFLGFRIYEGEKLVGTISAFDCRTANVLAEIKTPDGDTCIIPFHPDFVMSVDRDDKRIEMNLPQGLVM</sequence>
<protein>
    <recommendedName>
        <fullName evidence="5">Ribosome maturation factor RimM</fullName>
    </recommendedName>
</protein>
<evidence type="ECO:0000259" key="7">
    <source>
        <dbReference type="Pfam" id="PF24986"/>
    </source>
</evidence>
<comment type="caution">
    <text evidence="8">The sequence shown here is derived from an EMBL/GenBank/DDBJ whole genome shotgun (WGS) entry which is preliminary data.</text>
</comment>
<dbReference type="PANTHER" id="PTHR33692:SF1">
    <property type="entry name" value="RIBOSOME MATURATION FACTOR RIMM"/>
    <property type="match status" value="1"/>
</dbReference>
<dbReference type="Pfam" id="PF01782">
    <property type="entry name" value="RimM"/>
    <property type="match status" value="1"/>
</dbReference>
<dbReference type="Pfam" id="PF24986">
    <property type="entry name" value="PRC_RimM"/>
    <property type="match status" value="1"/>
</dbReference>
<dbReference type="SUPFAM" id="SSF50346">
    <property type="entry name" value="PRC-barrel domain"/>
    <property type="match status" value="1"/>
</dbReference>
<reference evidence="8" key="1">
    <citation type="submission" date="2020-10" db="EMBL/GenBank/DDBJ databases">
        <authorList>
            <person name="Gilroy R."/>
        </authorList>
    </citation>
    <scope>NUCLEOTIDE SEQUENCE</scope>
    <source>
        <strain evidence="8">D3-1215</strain>
    </source>
</reference>
<proteinExistence type="inferred from homology"/>
<gene>
    <name evidence="5 8" type="primary">rimM</name>
    <name evidence="8" type="ORF">IAC32_04195</name>
</gene>
<comment type="function">
    <text evidence="5">An accessory protein needed during the final step in the assembly of 30S ribosomal subunit, possibly for assembly of the head region. Essential for efficient processing of 16S rRNA. May be needed both before and after RbfA during the maturation of 16S rRNA. It has affinity for free ribosomal 30S subunits but not for 70S ribosomes.</text>
</comment>
<keyword evidence="1 5" id="KW-0963">Cytoplasm</keyword>
<dbReference type="GO" id="GO:0043022">
    <property type="term" value="F:ribosome binding"/>
    <property type="evidence" value="ECO:0007669"/>
    <property type="project" value="InterPro"/>
</dbReference>
<dbReference type="SUPFAM" id="SSF50447">
    <property type="entry name" value="Translation proteins"/>
    <property type="match status" value="1"/>
</dbReference>
<comment type="domain">
    <text evidence="5">The PRC barrel domain binds ribosomal protein uS19.</text>
</comment>
<dbReference type="InterPro" id="IPR002676">
    <property type="entry name" value="RimM_N"/>
</dbReference>
<comment type="similarity">
    <text evidence="5">Belongs to the RimM family.</text>
</comment>
<evidence type="ECO:0000313" key="8">
    <source>
        <dbReference type="EMBL" id="MBO8446929.1"/>
    </source>
</evidence>
<dbReference type="InterPro" id="IPR011961">
    <property type="entry name" value="RimM"/>
</dbReference>
<dbReference type="PANTHER" id="PTHR33692">
    <property type="entry name" value="RIBOSOME MATURATION FACTOR RIMM"/>
    <property type="match status" value="1"/>
</dbReference>
<accession>A0A9D9EFW4</accession>
<feature type="domain" description="RimM N-terminal" evidence="6">
    <location>
        <begin position="10"/>
        <end position="86"/>
    </location>
</feature>
<evidence type="ECO:0000256" key="5">
    <source>
        <dbReference type="HAMAP-Rule" id="MF_00014"/>
    </source>
</evidence>
<dbReference type="Gene3D" id="2.30.30.240">
    <property type="entry name" value="PRC-barrel domain"/>
    <property type="match status" value="1"/>
</dbReference>
<name>A0A9D9EFW4_9BACT</name>
<evidence type="ECO:0000256" key="3">
    <source>
        <dbReference type="ARBA" id="ARBA00022552"/>
    </source>
</evidence>
<dbReference type="InterPro" id="IPR009000">
    <property type="entry name" value="Transl_B-barrel_sf"/>
</dbReference>
<dbReference type="Gene3D" id="2.40.30.60">
    <property type="entry name" value="RimM"/>
    <property type="match status" value="1"/>
</dbReference>
<dbReference type="NCBIfam" id="TIGR02273">
    <property type="entry name" value="16S_RimM"/>
    <property type="match status" value="1"/>
</dbReference>
<evidence type="ECO:0000313" key="9">
    <source>
        <dbReference type="Proteomes" id="UP000823637"/>
    </source>
</evidence>
<dbReference type="InterPro" id="IPR056792">
    <property type="entry name" value="PRC_RimM"/>
</dbReference>
<evidence type="ECO:0000256" key="4">
    <source>
        <dbReference type="ARBA" id="ARBA00023186"/>
    </source>
</evidence>
<evidence type="ECO:0000256" key="1">
    <source>
        <dbReference type="ARBA" id="ARBA00022490"/>
    </source>
</evidence>
<keyword evidence="4 5" id="KW-0143">Chaperone</keyword>
<feature type="domain" description="Ribosome maturation factor RimM PRC barrel" evidence="7">
    <location>
        <begin position="102"/>
        <end position="167"/>
    </location>
</feature>
<organism evidence="8 9">
    <name type="scientific">Candidatus Enterocola intestinipullorum</name>
    <dbReference type="NCBI Taxonomy" id="2840783"/>
    <lineage>
        <taxon>Bacteria</taxon>
        <taxon>Pseudomonadati</taxon>
        <taxon>Bacteroidota</taxon>
        <taxon>Bacteroidia</taxon>
        <taxon>Bacteroidales</taxon>
        <taxon>Candidatus Enterocola</taxon>
    </lineage>
</organism>
<dbReference type="GO" id="GO:0005737">
    <property type="term" value="C:cytoplasm"/>
    <property type="evidence" value="ECO:0007669"/>
    <property type="project" value="UniProtKB-SubCell"/>
</dbReference>
<keyword evidence="3 5" id="KW-0698">rRNA processing</keyword>
<dbReference type="GO" id="GO:0005840">
    <property type="term" value="C:ribosome"/>
    <property type="evidence" value="ECO:0007669"/>
    <property type="project" value="InterPro"/>
</dbReference>
<comment type="subcellular location">
    <subcellularLocation>
        <location evidence="5">Cytoplasm</location>
    </subcellularLocation>
</comment>
<dbReference type="HAMAP" id="MF_00014">
    <property type="entry name" value="Ribosome_mat_RimM"/>
    <property type="match status" value="1"/>
</dbReference>
<dbReference type="GO" id="GO:0006364">
    <property type="term" value="P:rRNA processing"/>
    <property type="evidence" value="ECO:0007669"/>
    <property type="project" value="UniProtKB-UniRule"/>
</dbReference>
<dbReference type="GO" id="GO:0042274">
    <property type="term" value="P:ribosomal small subunit biogenesis"/>
    <property type="evidence" value="ECO:0007669"/>
    <property type="project" value="UniProtKB-UniRule"/>
</dbReference>
<dbReference type="AlphaFoldDB" id="A0A9D9EFW4"/>
<comment type="subunit">
    <text evidence="5">Binds ribosomal protein uS19.</text>
</comment>
<dbReference type="InterPro" id="IPR011033">
    <property type="entry name" value="PRC_barrel-like_sf"/>
</dbReference>
<reference evidence="8" key="2">
    <citation type="journal article" date="2021" name="PeerJ">
        <title>Extensive microbial diversity within the chicken gut microbiome revealed by metagenomics and culture.</title>
        <authorList>
            <person name="Gilroy R."/>
            <person name="Ravi A."/>
            <person name="Getino M."/>
            <person name="Pursley I."/>
            <person name="Horton D.L."/>
            <person name="Alikhan N.F."/>
            <person name="Baker D."/>
            <person name="Gharbi K."/>
            <person name="Hall N."/>
            <person name="Watson M."/>
            <person name="Adriaenssens E.M."/>
            <person name="Foster-Nyarko E."/>
            <person name="Jarju S."/>
            <person name="Secka A."/>
            <person name="Antonio M."/>
            <person name="Oren A."/>
            <person name="Chaudhuri R.R."/>
            <person name="La Ragione R."/>
            <person name="Hildebrand F."/>
            <person name="Pallen M.J."/>
        </authorList>
    </citation>
    <scope>NUCLEOTIDE SEQUENCE</scope>
    <source>
        <strain evidence="8">D3-1215</strain>
    </source>
</reference>
<evidence type="ECO:0000259" key="6">
    <source>
        <dbReference type="Pfam" id="PF01782"/>
    </source>
</evidence>
<dbReference type="EMBL" id="JADIMR010000059">
    <property type="protein sequence ID" value="MBO8446929.1"/>
    <property type="molecule type" value="Genomic_DNA"/>
</dbReference>
<dbReference type="InterPro" id="IPR036976">
    <property type="entry name" value="RimM_N_sf"/>
</dbReference>
<dbReference type="Proteomes" id="UP000823637">
    <property type="component" value="Unassembled WGS sequence"/>
</dbReference>